<dbReference type="AlphaFoldDB" id="A0A699ZD05"/>
<reference evidence="2 3" key="1">
    <citation type="submission" date="2020-02" db="EMBL/GenBank/DDBJ databases">
        <title>Draft genome sequence of Haematococcus lacustris strain NIES-144.</title>
        <authorList>
            <person name="Morimoto D."/>
            <person name="Nakagawa S."/>
            <person name="Yoshida T."/>
            <person name="Sawayama S."/>
        </authorList>
    </citation>
    <scope>NUCLEOTIDE SEQUENCE [LARGE SCALE GENOMIC DNA]</scope>
    <source>
        <strain evidence="2 3">NIES-144</strain>
    </source>
</reference>
<organism evidence="2 3">
    <name type="scientific">Haematococcus lacustris</name>
    <name type="common">Green alga</name>
    <name type="synonym">Haematococcus pluvialis</name>
    <dbReference type="NCBI Taxonomy" id="44745"/>
    <lineage>
        <taxon>Eukaryota</taxon>
        <taxon>Viridiplantae</taxon>
        <taxon>Chlorophyta</taxon>
        <taxon>core chlorophytes</taxon>
        <taxon>Chlorophyceae</taxon>
        <taxon>CS clade</taxon>
        <taxon>Chlamydomonadales</taxon>
        <taxon>Haematococcaceae</taxon>
        <taxon>Haematococcus</taxon>
    </lineage>
</organism>
<name>A0A699ZD05_HAELA</name>
<proteinExistence type="predicted"/>
<evidence type="ECO:0000313" key="3">
    <source>
        <dbReference type="Proteomes" id="UP000485058"/>
    </source>
</evidence>
<dbReference type="Proteomes" id="UP000485058">
    <property type="component" value="Unassembled WGS sequence"/>
</dbReference>
<feature type="region of interest" description="Disordered" evidence="1">
    <location>
        <begin position="37"/>
        <end position="75"/>
    </location>
</feature>
<sequence length="98" mass="11076">MGNRAVHMRHPEDIVHVMRTHADRYCKGAEQLVGGQALGEKGKEKENYQGEKELREGRGRELKGRGGETSRCRSQDTLQCSSPLRMVLLPNLVDWSSK</sequence>
<protein>
    <submittedName>
        <fullName evidence="2">Uncharacterized protein</fullName>
    </submittedName>
</protein>
<feature type="non-terminal residue" evidence="2">
    <location>
        <position position="98"/>
    </location>
</feature>
<evidence type="ECO:0000256" key="1">
    <source>
        <dbReference type="SAM" id="MobiDB-lite"/>
    </source>
</evidence>
<dbReference type="EMBL" id="BLLF01001557">
    <property type="protein sequence ID" value="GFH20011.1"/>
    <property type="molecule type" value="Genomic_DNA"/>
</dbReference>
<keyword evidence="3" id="KW-1185">Reference proteome</keyword>
<gene>
    <name evidence="2" type="ORF">HaLaN_17058</name>
</gene>
<feature type="compositionally biased region" description="Basic and acidic residues" evidence="1">
    <location>
        <begin position="40"/>
        <end position="74"/>
    </location>
</feature>
<comment type="caution">
    <text evidence="2">The sequence shown here is derived from an EMBL/GenBank/DDBJ whole genome shotgun (WGS) entry which is preliminary data.</text>
</comment>
<evidence type="ECO:0000313" key="2">
    <source>
        <dbReference type="EMBL" id="GFH20011.1"/>
    </source>
</evidence>
<accession>A0A699ZD05</accession>